<comment type="similarity">
    <text evidence="2">Belongs to the SusD family.</text>
</comment>
<evidence type="ECO:0000256" key="2">
    <source>
        <dbReference type="ARBA" id="ARBA00006275"/>
    </source>
</evidence>
<dbReference type="InterPro" id="IPR033985">
    <property type="entry name" value="SusD-like_N"/>
</dbReference>
<sequence length="564" mass="63729">MKKILIYGVLAMAMLTGCNDFLDRRPLATFTNTPSYWSNTSNLDNQCVVFLNDFVGYGNGIGTGWFYFKTLSDDQVNNNNNNWQFTNVVASSADWKDAFEQIRHANYILTGLKVSSLADGLKANYAGLARLGRAWTYYQLVRQYGDVPWIETVVTTEDYDIMFGPRLDRDVVMDSVLSDLSYAAEHITWTNKQRFTADLALAMKSEVALYEGTYCTYRNATDNAGKAANPTRAKTYLEACVDACNKLMAKNYTLSPSYKAIYNSVDLSTNPEIIFYKPYSKNKFMHSTIDYTMNTSGTHGMTKDAFDAYLFLDGKPKSTTTLNTNDAAVLNAQDQYSISSALAVRDKRLQATLDTVLAFKGHERSRAGSHAFTSSTGYAIAKYDNVVDLTTDERNNTNKQFTDCPIYWLSMIYLNFAEAKAELGTLTQADLDKSINKLQARAGLPAMTLTPAADPANNMGVSDLLWEVRRVRRCELMFDNWIRYWDLVRWHKLDLLDSENHPNIYLGANLTNVTSPEVDVNTDKYMIGSNTLAQVRKYEKKHYFYPIPTGQITLNGKLTQNPDW</sequence>
<dbReference type="InterPro" id="IPR012944">
    <property type="entry name" value="SusD_RagB_dom"/>
</dbReference>
<dbReference type="PATRIC" id="fig|1127699.3.peg.471"/>
<evidence type="ECO:0000256" key="1">
    <source>
        <dbReference type="ARBA" id="ARBA00004442"/>
    </source>
</evidence>
<comment type="subcellular location">
    <subcellularLocation>
        <location evidence="1">Cell outer membrane</location>
    </subcellularLocation>
</comment>
<dbReference type="InterPro" id="IPR011990">
    <property type="entry name" value="TPR-like_helical_dom_sf"/>
</dbReference>
<evidence type="ECO:0000256" key="4">
    <source>
        <dbReference type="ARBA" id="ARBA00023136"/>
    </source>
</evidence>
<keyword evidence="4" id="KW-0472">Membrane</keyword>
<organism evidence="8 9">
    <name type="scientific">Hoylesella saccharolytica F0055</name>
    <dbReference type="NCBI Taxonomy" id="1127699"/>
    <lineage>
        <taxon>Bacteria</taxon>
        <taxon>Pseudomonadati</taxon>
        <taxon>Bacteroidota</taxon>
        <taxon>Bacteroidia</taxon>
        <taxon>Bacteroidales</taxon>
        <taxon>Prevotellaceae</taxon>
        <taxon>Hoylesella</taxon>
    </lineage>
</organism>
<dbReference type="Proteomes" id="UP000010433">
    <property type="component" value="Unassembled WGS sequence"/>
</dbReference>
<dbReference type="HOGENOM" id="CLU_015553_0_1_10"/>
<gene>
    <name evidence="8" type="ORF">HMPREF9151_00515</name>
</gene>
<proteinExistence type="inferred from homology"/>
<dbReference type="STRING" id="1127699.HMPREF9151_00515"/>
<dbReference type="OrthoDB" id="1031584at2"/>
<dbReference type="PROSITE" id="PS51257">
    <property type="entry name" value="PROKAR_LIPOPROTEIN"/>
    <property type="match status" value="1"/>
</dbReference>
<keyword evidence="3" id="KW-0732">Signal</keyword>
<keyword evidence="5" id="KW-0998">Cell outer membrane</keyword>
<accession>L1NID4</accession>
<evidence type="ECO:0000313" key="8">
    <source>
        <dbReference type="EMBL" id="EKY03096.1"/>
    </source>
</evidence>
<evidence type="ECO:0000259" key="7">
    <source>
        <dbReference type="Pfam" id="PF14322"/>
    </source>
</evidence>
<dbReference type="Pfam" id="PF14322">
    <property type="entry name" value="SusD-like_3"/>
    <property type="match status" value="1"/>
</dbReference>
<dbReference type="RefSeq" id="WP_009161684.1">
    <property type="nucleotide sequence ID" value="NZ_KB290974.1"/>
</dbReference>
<evidence type="ECO:0000313" key="9">
    <source>
        <dbReference type="Proteomes" id="UP000010433"/>
    </source>
</evidence>
<name>L1NID4_9BACT</name>
<evidence type="ECO:0000256" key="5">
    <source>
        <dbReference type="ARBA" id="ARBA00023237"/>
    </source>
</evidence>
<dbReference type="GO" id="GO:0009279">
    <property type="term" value="C:cell outer membrane"/>
    <property type="evidence" value="ECO:0007669"/>
    <property type="project" value="UniProtKB-SubCell"/>
</dbReference>
<protein>
    <submittedName>
        <fullName evidence="8">SusD family protein</fullName>
    </submittedName>
</protein>
<dbReference type="Pfam" id="PF07980">
    <property type="entry name" value="SusD_RagB"/>
    <property type="match status" value="1"/>
</dbReference>
<dbReference type="AlphaFoldDB" id="L1NID4"/>
<evidence type="ECO:0000256" key="3">
    <source>
        <dbReference type="ARBA" id="ARBA00022729"/>
    </source>
</evidence>
<dbReference type="SUPFAM" id="SSF48452">
    <property type="entry name" value="TPR-like"/>
    <property type="match status" value="1"/>
</dbReference>
<comment type="caution">
    <text evidence="8">The sequence shown here is derived from an EMBL/GenBank/DDBJ whole genome shotgun (WGS) entry which is preliminary data.</text>
</comment>
<reference evidence="8 9" key="1">
    <citation type="submission" date="2012-05" db="EMBL/GenBank/DDBJ databases">
        <authorList>
            <person name="Weinstock G."/>
            <person name="Sodergren E."/>
            <person name="Lobos E.A."/>
            <person name="Fulton L."/>
            <person name="Fulton R."/>
            <person name="Courtney L."/>
            <person name="Fronick C."/>
            <person name="O'Laughlin M."/>
            <person name="Godfrey J."/>
            <person name="Wilson R.M."/>
            <person name="Miner T."/>
            <person name="Farmer C."/>
            <person name="Delehaunty K."/>
            <person name="Cordes M."/>
            <person name="Minx P."/>
            <person name="Tomlinson C."/>
            <person name="Chen J."/>
            <person name="Wollam A."/>
            <person name="Pepin K.H."/>
            <person name="Bhonagiri V."/>
            <person name="Zhang X."/>
            <person name="Suruliraj S."/>
            <person name="Warren W."/>
            <person name="Mitreva M."/>
            <person name="Mardis E.R."/>
            <person name="Wilson R.K."/>
        </authorList>
    </citation>
    <scope>NUCLEOTIDE SEQUENCE [LARGE SCALE GENOMIC DNA]</scope>
    <source>
        <strain evidence="8 9">F0055</strain>
    </source>
</reference>
<evidence type="ECO:0000259" key="6">
    <source>
        <dbReference type="Pfam" id="PF07980"/>
    </source>
</evidence>
<feature type="domain" description="SusD-like N-terminal" evidence="7">
    <location>
        <begin position="20"/>
        <end position="208"/>
    </location>
</feature>
<feature type="domain" description="RagB/SusD" evidence="6">
    <location>
        <begin position="289"/>
        <end position="564"/>
    </location>
</feature>
<dbReference type="EMBL" id="AMEP01000042">
    <property type="protein sequence ID" value="EKY03096.1"/>
    <property type="molecule type" value="Genomic_DNA"/>
</dbReference>
<keyword evidence="9" id="KW-1185">Reference proteome</keyword>
<dbReference type="Gene3D" id="1.25.40.390">
    <property type="match status" value="1"/>
</dbReference>